<organism evidence="2 3">
    <name type="scientific">Nostocoides vanveenii</name>
    <dbReference type="NCBI Taxonomy" id="330835"/>
    <lineage>
        <taxon>Bacteria</taxon>
        <taxon>Bacillati</taxon>
        <taxon>Actinomycetota</taxon>
        <taxon>Actinomycetes</taxon>
        <taxon>Micrococcales</taxon>
        <taxon>Intrasporangiaceae</taxon>
        <taxon>Nostocoides</taxon>
    </lineage>
</organism>
<keyword evidence="3" id="KW-1185">Reference proteome</keyword>
<proteinExistence type="predicted"/>
<feature type="region of interest" description="Disordered" evidence="1">
    <location>
        <begin position="354"/>
        <end position="416"/>
    </location>
</feature>
<comment type="caution">
    <text evidence="2">The sequence shown here is derived from an EMBL/GenBank/DDBJ whole genome shotgun (WGS) entry which is preliminary data.</text>
</comment>
<name>A0ABP4X0A2_9MICO</name>
<protein>
    <submittedName>
        <fullName evidence="2">Uncharacterized protein</fullName>
    </submittedName>
</protein>
<evidence type="ECO:0000256" key="1">
    <source>
        <dbReference type="SAM" id="MobiDB-lite"/>
    </source>
</evidence>
<feature type="compositionally biased region" description="Low complexity" evidence="1">
    <location>
        <begin position="384"/>
        <end position="416"/>
    </location>
</feature>
<evidence type="ECO:0000313" key="2">
    <source>
        <dbReference type="EMBL" id="GAA1767241.1"/>
    </source>
</evidence>
<evidence type="ECO:0000313" key="3">
    <source>
        <dbReference type="Proteomes" id="UP001501475"/>
    </source>
</evidence>
<dbReference type="PROSITE" id="PS51257">
    <property type="entry name" value="PROKAR_LIPOPROTEIN"/>
    <property type="match status" value="1"/>
</dbReference>
<sequence length="474" mass="45998">MREAATSVIAGATLLALGACTGDSVTATSSASSSVPPTAQPASPSSLTRVPVSLPGPVTAMAATDAGLLLGTYAVSTTPRAGLTLVDPAAGSGGEGSASRAVRVTASTAYGKEGSWLALAANGTQVIGVAGQRGGAHGNVRWTIWRGNIGASGGAVAEEKQEFWTFGGYDMGGLSGVGYGAGQPVVVGGWKSEGTGLDIATWRAQGRTWVRANSARTALASTKASGLVAATAVIPMGSSVLLLGSTTLLGDGSVQVVPSIWTTTGSVIQSAWRRYDLPTGSATGQASVEAGGCGDGACLLAGRIGDRLALWRWDGRAASTIAASDVALGDQERIVGAGLVDDRPWLAIASGLGTGGAGTSSGTETAGVGTAGQAGAAPTPPVSGPSGPTSAASSASLGSSTAAGSTASGTAAGSPVGRIVHSADPISAAQLAWTVEPGPGGAPTAAGVAGGRFWVATDAPALWATPRLGLPADR</sequence>
<feature type="compositionally biased region" description="Low complexity" evidence="1">
    <location>
        <begin position="360"/>
        <end position="377"/>
    </location>
</feature>
<feature type="region of interest" description="Disordered" evidence="1">
    <location>
        <begin position="26"/>
        <end position="50"/>
    </location>
</feature>
<dbReference type="EMBL" id="BAAAPN010000057">
    <property type="protein sequence ID" value="GAA1767241.1"/>
    <property type="molecule type" value="Genomic_DNA"/>
</dbReference>
<dbReference type="Proteomes" id="UP001501475">
    <property type="component" value="Unassembled WGS sequence"/>
</dbReference>
<gene>
    <name evidence="2" type="ORF">GCM10009810_27470</name>
</gene>
<accession>A0ABP4X0A2</accession>
<reference evidence="3" key="1">
    <citation type="journal article" date="2019" name="Int. J. Syst. Evol. Microbiol.">
        <title>The Global Catalogue of Microorganisms (GCM) 10K type strain sequencing project: providing services to taxonomists for standard genome sequencing and annotation.</title>
        <authorList>
            <consortium name="The Broad Institute Genomics Platform"/>
            <consortium name="The Broad Institute Genome Sequencing Center for Infectious Disease"/>
            <person name="Wu L."/>
            <person name="Ma J."/>
        </authorList>
    </citation>
    <scope>NUCLEOTIDE SEQUENCE [LARGE SCALE GENOMIC DNA]</scope>
    <source>
        <strain evidence="3">JCM 15591</strain>
    </source>
</reference>
<feature type="compositionally biased region" description="Low complexity" evidence="1">
    <location>
        <begin position="26"/>
        <end position="48"/>
    </location>
</feature>